<evidence type="ECO:0000313" key="19">
    <source>
        <dbReference type="EMBL" id="MFD2841206.1"/>
    </source>
</evidence>
<evidence type="ECO:0000256" key="5">
    <source>
        <dbReference type="ARBA" id="ARBA00022692"/>
    </source>
</evidence>
<evidence type="ECO:0000256" key="15">
    <source>
        <dbReference type="ARBA" id="ARBA00044770"/>
    </source>
</evidence>
<feature type="transmembrane region" description="Helical" evidence="18">
    <location>
        <begin position="61"/>
        <end position="82"/>
    </location>
</feature>
<evidence type="ECO:0000256" key="3">
    <source>
        <dbReference type="ARBA" id="ARBA00022676"/>
    </source>
</evidence>
<comment type="similarity">
    <text evidence="12">Belongs to the SEDS family. FtsW subfamily.</text>
</comment>
<feature type="transmembrane region" description="Helical" evidence="18">
    <location>
        <begin position="21"/>
        <end position="49"/>
    </location>
</feature>
<evidence type="ECO:0000256" key="13">
    <source>
        <dbReference type="ARBA" id="ARBA00041185"/>
    </source>
</evidence>
<evidence type="ECO:0000256" key="9">
    <source>
        <dbReference type="ARBA" id="ARBA00023136"/>
    </source>
</evidence>
<keyword evidence="7" id="KW-0573">Peptidoglycan synthesis</keyword>
<evidence type="ECO:0000256" key="7">
    <source>
        <dbReference type="ARBA" id="ARBA00022984"/>
    </source>
</evidence>
<evidence type="ECO:0000256" key="16">
    <source>
        <dbReference type="ARBA" id="ARBA00049902"/>
    </source>
</evidence>
<evidence type="ECO:0000256" key="14">
    <source>
        <dbReference type="ARBA" id="ARBA00041418"/>
    </source>
</evidence>
<dbReference type="RefSeq" id="WP_377467131.1">
    <property type="nucleotide sequence ID" value="NZ_JBHUOP010000004.1"/>
</dbReference>
<dbReference type="EC" id="2.4.99.28" evidence="15"/>
<dbReference type="InterPro" id="IPR001182">
    <property type="entry name" value="FtsW/RodA"/>
</dbReference>
<keyword evidence="3" id="KW-0328">Glycosyltransferase</keyword>
<keyword evidence="20" id="KW-1185">Reference proteome</keyword>
<proteinExistence type="inferred from homology"/>
<feature type="transmembrane region" description="Helical" evidence="18">
    <location>
        <begin position="186"/>
        <end position="203"/>
    </location>
</feature>
<keyword evidence="9 18" id="KW-0472">Membrane</keyword>
<keyword evidence="6" id="KW-0133">Cell shape</keyword>
<gene>
    <name evidence="19" type="ORF">ACFSYH_11595</name>
</gene>
<keyword evidence="4" id="KW-0808">Transferase</keyword>
<keyword evidence="5 18" id="KW-0812">Transmembrane</keyword>
<comment type="subcellular location">
    <subcellularLocation>
        <location evidence="1">Membrane</location>
        <topology evidence="1">Multi-pass membrane protein</topology>
    </subcellularLocation>
</comment>
<evidence type="ECO:0000256" key="1">
    <source>
        <dbReference type="ARBA" id="ARBA00004141"/>
    </source>
</evidence>
<evidence type="ECO:0000256" key="4">
    <source>
        <dbReference type="ARBA" id="ARBA00022679"/>
    </source>
</evidence>
<dbReference type="EMBL" id="JBHUOP010000004">
    <property type="protein sequence ID" value="MFD2841206.1"/>
    <property type="molecule type" value="Genomic_DNA"/>
</dbReference>
<protein>
    <recommendedName>
        <fullName evidence="13">Probable peptidoglycan glycosyltransferase FtsW</fullName>
        <ecNumber evidence="15">2.4.99.28</ecNumber>
    </recommendedName>
    <alternativeName>
        <fullName evidence="14">Cell division protein FtsW</fullName>
    </alternativeName>
    <alternativeName>
        <fullName evidence="11">Cell wall polymerase</fullName>
    </alternativeName>
    <alternativeName>
        <fullName evidence="10">Peptidoglycan polymerase</fullName>
    </alternativeName>
</protein>
<evidence type="ECO:0000256" key="12">
    <source>
        <dbReference type="ARBA" id="ARBA00038053"/>
    </source>
</evidence>
<reference evidence="20" key="1">
    <citation type="journal article" date="2019" name="Int. J. Syst. Evol. Microbiol.">
        <title>The Global Catalogue of Microorganisms (GCM) 10K type strain sequencing project: providing services to taxonomists for standard genome sequencing and annotation.</title>
        <authorList>
            <consortium name="The Broad Institute Genomics Platform"/>
            <consortium name="The Broad Institute Genome Sequencing Center for Infectious Disease"/>
            <person name="Wu L."/>
            <person name="Ma J."/>
        </authorList>
    </citation>
    <scope>NUCLEOTIDE SEQUENCE [LARGE SCALE GENOMIC DNA]</scope>
    <source>
        <strain evidence="20">KCTC 33576</strain>
    </source>
</reference>
<dbReference type="InterPro" id="IPR018365">
    <property type="entry name" value="Cell_cycle_FtsW-rel_CS"/>
</dbReference>
<evidence type="ECO:0000256" key="6">
    <source>
        <dbReference type="ARBA" id="ARBA00022960"/>
    </source>
</evidence>
<feature type="transmembrane region" description="Helical" evidence="18">
    <location>
        <begin position="296"/>
        <end position="320"/>
    </location>
</feature>
<feature type="transmembrane region" description="Helical" evidence="18">
    <location>
        <begin position="362"/>
        <end position="384"/>
    </location>
</feature>
<feature type="transmembrane region" description="Helical" evidence="18">
    <location>
        <begin position="162"/>
        <end position="180"/>
    </location>
</feature>
<organism evidence="19 20">
    <name type="scientific">Populibacterium corticicola</name>
    <dbReference type="NCBI Taxonomy" id="1812826"/>
    <lineage>
        <taxon>Bacteria</taxon>
        <taxon>Bacillati</taxon>
        <taxon>Actinomycetota</taxon>
        <taxon>Actinomycetes</taxon>
        <taxon>Micrococcales</taxon>
        <taxon>Jonesiaceae</taxon>
        <taxon>Populibacterium</taxon>
    </lineage>
</organism>
<dbReference type="PANTHER" id="PTHR30474">
    <property type="entry name" value="CELL CYCLE PROTEIN"/>
    <property type="match status" value="1"/>
</dbReference>
<feature type="transmembrane region" description="Helical" evidence="18">
    <location>
        <begin position="94"/>
        <end position="112"/>
    </location>
</feature>
<evidence type="ECO:0000256" key="2">
    <source>
        <dbReference type="ARBA" id="ARBA00004752"/>
    </source>
</evidence>
<sequence length="419" mass="44252">MSTVRRIDEPRAARKFSWAGVWNSATTSYYLVLGATIALVVLGLIMVLSSSFVESLGRGRGAYYLFSRQAIFAVVGTIGLIVAMHVKISVYKRLAWLIVALSFALQMVVFIIPHDGGEVYGNKNWIPLPGGASIQPSEFMKLALAVFLGTVVARKLASAKEWLHVMIPTVPVVAVGIGLVMLGRDLGTVLVLIATVAGCYFVAGLPWRWIGTVAVVAGLGVAAATVLSENRFNRVLATYDSECTTADPLCFQVLRGLEGLGSGGLGGVGLGAGAEKWAYLPEAQNDFIFAVIGEEVGFLGTTLVVLLFGILGLAFVRIIMRHPDPMVKITTGGIAAWIIGQAVINMGVVTRLIPVIGVPLPLVSAGGSALVATMMALGVVLAFAKDEPGAREAFEAKPSVVRKTIAVISQSSSRLRSKN</sequence>
<evidence type="ECO:0000256" key="10">
    <source>
        <dbReference type="ARBA" id="ARBA00032370"/>
    </source>
</evidence>
<evidence type="ECO:0000256" key="8">
    <source>
        <dbReference type="ARBA" id="ARBA00022989"/>
    </source>
</evidence>
<evidence type="ECO:0000256" key="18">
    <source>
        <dbReference type="SAM" id="Phobius"/>
    </source>
</evidence>
<feature type="transmembrane region" description="Helical" evidence="18">
    <location>
        <begin position="210"/>
        <end position="228"/>
    </location>
</feature>
<name>A0ABW5XFF6_9MICO</name>
<dbReference type="PROSITE" id="PS00428">
    <property type="entry name" value="FTSW_RODA_SPOVE"/>
    <property type="match status" value="1"/>
</dbReference>
<dbReference type="PANTHER" id="PTHR30474:SF2">
    <property type="entry name" value="PEPTIDOGLYCAN GLYCOSYLTRANSFERASE FTSW-RELATED"/>
    <property type="match status" value="1"/>
</dbReference>
<comment type="function">
    <text evidence="17">Peptidoglycan polymerase that is essential for cell division.</text>
</comment>
<accession>A0ABW5XFF6</accession>
<comment type="catalytic activity">
    <reaction evidence="16">
        <text>[GlcNAc-(1-&gt;4)-Mur2Ac(oyl-L-Ala-gamma-D-Glu-L-Lys-D-Ala-D-Ala)](n)-di-trans,octa-cis-undecaprenyl diphosphate + beta-D-GlcNAc-(1-&gt;4)-Mur2Ac(oyl-L-Ala-gamma-D-Glu-L-Lys-D-Ala-D-Ala)-di-trans,octa-cis-undecaprenyl diphosphate = [GlcNAc-(1-&gt;4)-Mur2Ac(oyl-L-Ala-gamma-D-Glu-L-Lys-D-Ala-D-Ala)](n+1)-di-trans,octa-cis-undecaprenyl diphosphate + di-trans,octa-cis-undecaprenyl diphosphate + H(+)</text>
        <dbReference type="Rhea" id="RHEA:23708"/>
        <dbReference type="Rhea" id="RHEA-COMP:9602"/>
        <dbReference type="Rhea" id="RHEA-COMP:9603"/>
        <dbReference type="ChEBI" id="CHEBI:15378"/>
        <dbReference type="ChEBI" id="CHEBI:58405"/>
        <dbReference type="ChEBI" id="CHEBI:60033"/>
        <dbReference type="ChEBI" id="CHEBI:78435"/>
        <dbReference type="EC" id="2.4.99.28"/>
    </reaction>
</comment>
<feature type="transmembrane region" description="Helical" evidence="18">
    <location>
        <begin position="332"/>
        <end position="356"/>
    </location>
</feature>
<dbReference type="Proteomes" id="UP001597391">
    <property type="component" value="Unassembled WGS sequence"/>
</dbReference>
<evidence type="ECO:0000256" key="11">
    <source>
        <dbReference type="ARBA" id="ARBA00033270"/>
    </source>
</evidence>
<comment type="caution">
    <text evidence="19">The sequence shown here is derived from an EMBL/GenBank/DDBJ whole genome shotgun (WGS) entry which is preliminary data.</text>
</comment>
<evidence type="ECO:0000313" key="20">
    <source>
        <dbReference type="Proteomes" id="UP001597391"/>
    </source>
</evidence>
<dbReference type="Pfam" id="PF01098">
    <property type="entry name" value="FTSW_RODA_SPOVE"/>
    <property type="match status" value="1"/>
</dbReference>
<comment type="pathway">
    <text evidence="2">Cell wall biogenesis; peptidoglycan biosynthesis.</text>
</comment>
<keyword evidence="8 18" id="KW-1133">Transmembrane helix</keyword>
<evidence type="ECO:0000256" key="17">
    <source>
        <dbReference type="ARBA" id="ARBA00049966"/>
    </source>
</evidence>